<organism evidence="2 3">
    <name type="scientific">Aspergillus ochraceoroseus IBT 24754</name>
    <dbReference type="NCBI Taxonomy" id="1392256"/>
    <lineage>
        <taxon>Eukaryota</taxon>
        <taxon>Fungi</taxon>
        <taxon>Dikarya</taxon>
        <taxon>Ascomycota</taxon>
        <taxon>Pezizomycotina</taxon>
        <taxon>Eurotiomycetes</taxon>
        <taxon>Eurotiomycetidae</taxon>
        <taxon>Eurotiales</taxon>
        <taxon>Aspergillaceae</taxon>
        <taxon>Aspergillus</taxon>
        <taxon>Aspergillus subgen. Nidulantes</taxon>
    </lineage>
</organism>
<evidence type="ECO:0000313" key="3">
    <source>
        <dbReference type="Proteomes" id="UP000244073"/>
    </source>
</evidence>
<evidence type="ECO:0000313" key="2">
    <source>
        <dbReference type="EMBL" id="PTU21073.1"/>
    </source>
</evidence>
<feature type="compositionally biased region" description="Basic and acidic residues" evidence="1">
    <location>
        <begin position="84"/>
        <end position="100"/>
    </location>
</feature>
<evidence type="ECO:0000256" key="1">
    <source>
        <dbReference type="SAM" id="MobiDB-lite"/>
    </source>
</evidence>
<proteinExistence type="predicted"/>
<name>A0A2T5LXU8_9EURO</name>
<protein>
    <submittedName>
        <fullName evidence="2">Uncharacterized protein</fullName>
    </submittedName>
</protein>
<dbReference type="OrthoDB" id="4586300at2759"/>
<dbReference type="RefSeq" id="XP_040752465.1">
    <property type="nucleotide sequence ID" value="XM_040894697.1"/>
</dbReference>
<dbReference type="VEuPathDB" id="FungiDB:P175DRAFT_0459195"/>
<dbReference type="AlphaFoldDB" id="A0A2T5LXU8"/>
<feature type="region of interest" description="Disordered" evidence="1">
    <location>
        <begin position="307"/>
        <end position="330"/>
    </location>
</feature>
<comment type="caution">
    <text evidence="2">The sequence shown here is derived from an EMBL/GenBank/DDBJ whole genome shotgun (WGS) entry which is preliminary data.</text>
</comment>
<feature type="compositionally biased region" description="Basic and acidic residues" evidence="1">
    <location>
        <begin position="466"/>
        <end position="492"/>
    </location>
</feature>
<feature type="compositionally biased region" description="Pro residues" evidence="1">
    <location>
        <begin position="12"/>
        <end position="30"/>
    </location>
</feature>
<dbReference type="Proteomes" id="UP000244073">
    <property type="component" value="Unassembled WGS sequence"/>
</dbReference>
<accession>A0A2T5LXU8</accession>
<feature type="region of interest" description="Disordered" evidence="1">
    <location>
        <begin position="378"/>
        <end position="492"/>
    </location>
</feature>
<feature type="region of interest" description="Disordered" evidence="1">
    <location>
        <begin position="79"/>
        <end position="136"/>
    </location>
</feature>
<reference evidence="2 3" key="1">
    <citation type="journal article" date="2018" name="Proc. Natl. Acad. Sci. U.S.A.">
        <title>Linking secondary metabolites to gene clusters through genome sequencing of six diverse Aspergillus species.</title>
        <authorList>
            <person name="Kaerboelling I."/>
            <person name="Vesth T.C."/>
            <person name="Frisvad J.C."/>
            <person name="Nybo J.L."/>
            <person name="Theobald S."/>
            <person name="Kuo A."/>
            <person name="Bowyer P."/>
            <person name="Matsuda Y."/>
            <person name="Mondo S."/>
            <person name="Lyhne E.K."/>
            <person name="Kogle M.E."/>
            <person name="Clum A."/>
            <person name="Lipzen A."/>
            <person name="Salamov A."/>
            <person name="Ngan C.Y."/>
            <person name="Daum C."/>
            <person name="Chiniquy J."/>
            <person name="Barry K."/>
            <person name="LaButti K."/>
            <person name="Haridas S."/>
            <person name="Simmons B.A."/>
            <person name="Magnuson J.K."/>
            <person name="Mortensen U.H."/>
            <person name="Larsen T.O."/>
            <person name="Grigoriev I.V."/>
            <person name="Baker S.E."/>
            <person name="Andersen M.R."/>
        </authorList>
    </citation>
    <scope>NUCLEOTIDE SEQUENCE [LARGE SCALE GENOMIC DNA]</scope>
    <source>
        <strain evidence="2 3">IBT 24754</strain>
    </source>
</reference>
<feature type="compositionally biased region" description="Polar residues" evidence="1">
    <location>
        <begin position="394"/>
        <end position="409"/>
    </location>
</feature>
<dbReference type="GeneID" id="63811579"/>
<feature type="region of interest" description="Disordered" evidence="1">
    <location>
        <begin position="1"/>
        <end position="46"/>
    </location>
</feature>
<feature type="compositionally biased region" description="Polar residues" evidence="1">
    <location>
        <begin position="101"/>
        <end position="110"/>
    </location>
</feature>
<sequence>MAGEEDSNRNKNPPPPPPPPPPSSSPPNRPFPDDGKPFDAFRRFADGQISSMLQSVMGIPSLVSPPRTDHWPIFTEEQNYQDAQQRHRQEQSNDLKERSDSSSNPESQGPTRPGNYSADSSRARWSEFETPAPTRGRPSDMFDIDMFFDSFFDRFWFDDYVSSRFFHPYARPPFSNVLSANSAAWPVPYLMFSPYSPLHLERQAHYHSHRDRGVFSSLMTSLSLSSECDPEEPQWREAFEDLLRLENGKPMLDREPGVTTKPESGKEWLHSLVKRGSLGDHWRYVAGTEAQPWSTITFERPERVQDRPYQPQGEDLRASAKTEVLADEAESEPLTELDLYERFLSDIEARERDFFHGTHESPMLRLLLHDRRRCQDEREHDDDTENWLELVSGGNKSSVPDFVQESSSEAPAATPTPEDSYVVSTQISTERVRLPDGSIQTKTVNTKRFADGREETNESTEVVNPPRRDQTSPDKQETMATEQKKNGWFWKE</sequence>
<feature type="compositionally biased region" description="Basic and acidic residues" evidence="1">
    <location>
        <begin position="31"/>
        <end position="45"/>
    </location>
</feature>
<dbReference type="EMBL" id="MSFN02000004">
    <property type="protein sequence ID" value="PTU21073.1"/>
    <property type="molecule type" value="Genomic_DNA"/>
</dbReference>
<gene>
    <name evidence="2" type="ORF">P175DRAFT_0459195</name>
</gene>